<protein>
    <submittedName>
        <fullName evidence="1">Uncharacterized protein</fullName>
    </submittedName>
</protein>
<dbReference type="RefSeq" id="WP_153713690.1">
    <property type="nucleotide sequence ID" value="NZ_CP045871.1"/>
</dbReference>
<sequence>MKKLVWVIFLAPWVQAQADICDELAALQADPMRTAPAVAFERLQAERVIKACTDSIDAAIEPQGRYLIQRGRGYLKADQFDLAWADWNAARALSYPVADFVLASAYLIADNLAQDLTMARSHYVTAYESGVGWSAQGLAMIYENPRCECFDLDTAERWRTRFQAFMGDDK</sequence>
<dbReference type="AlphaFoldDB" id="A0A5Q2QDT4"/>
<keyword evidence="2" id="KW-1185">Reference proteome</keyword>
<name>A0A5Q2QDT4_9GAMM</name>
<organism evidence="1 2">
    <name type="scientific">Litorivicinus lipolyticus</name>
    <dbReference type="NCBI Taxonomy" id="418701"/>
    <lineage>
        <taxon>Bacteria</taxon>
        <taxon>Pseudomonadati</taxon>
        <taxon>Pseudomonadota</taxon>
        <taxon>Gammaproteobacteria</taxon>
        <taxon>Oceanospirillales</taxon>
        <taxon>Litorivicinaceae</taxon>
        <taxon>Litorivicinus</taxon>
    </lineage>
</organism>
<evidence type="ECO:0000313" key="2">
    <source>
        <dbReference type="Proteomes" id="UP000388235"/>
    </source>
</evidence>
<dbReference type="Proteomes" id="UP000388235">
    <property type="component" value="Chromosome"/>
</dbReference>
<dbReference type="KEGG" id="llp:GH975_06195"/>
<accession>A0A5Q2QDT4</accession>
<dbReference type="SUPFAM" id="SSF81901">
    <property type="entry name" value="HCP-like"/>
    <property type="match status" value="1"/>
</dbReference>
<proteinExistence type="predicted"/>
<evidence type="ECO:0000313" key="1">
    <source>
        <dbReference type="EMBL" id="QGG80186.1"/>
    </source>
</evidence>
<reference evidence="1 2" key="1">
    <citation type="submission" date="2019-11" db="EMBL/GenBank/DDBJ databases">
        <authorList>
            <person name="Khan S.A."/>
            <person name="Jeon C.O."/>
            <person name="Chun B.H."/>
        </authorList>
    </citation>
    <scope>NUCLEOTIDE SEQUENCE [LARGE SCALE GENOMIC DNA]</scope>
    <source>
        <strain evidence="1 2">IMCC 1097</strain>
    </source>
</reference>
<gene>
    <name evidence="1" type="ORF">GH975_06195</name>
</gene>
<dbReference type="EMBL" id="CP045871">
    <property type="protein sequence ID" value="QGG80186.1"/>
    <property type="molecule type" value="Genomic_DNA"/>
</dbReference>
<dbReference type="OrthoDB" id="5592888at2"/>